<dbReference type="GO" id="GO:0008831">
    <property type="term" value="F:dTDP-4-dehydrorhamnose reductase activity"/>
    <property type="evidence" value="ECO:0007669"/>
    <property type="project" value="UniProtKB-EC"/>
</dbReference>
<dbReference type="RefSeq" id="WP_090391275.1">
    <property type="nucleotide sequence ID" value="NZ_FMZO01000009.1"/>
</dbReference>
<keyword evidence="9" id="KW-1185">Reference proteome</keyword>
<dbReference type="PANTHER" id="PTHR10491">
    <property type="entry name" value="DTDP-4-DEHYDRORHAMNOSE REDUCTASE"/>
    <property type="match status" value="1"/>
</dbReference>
<protein>
    <recommendedName>
        <fullName evidence="4 6">dTDP-4-dehydrorhamnose reductase</fullName>
        <ecNumber evidence="3 6">1.1.1.133</ecNumber>
    </recommendedName>
</protein>
<comment type="function">
    <text evidence="6">Catalyzes the reduction of dTDP-6-deoxy-L-lyxo-4-hexulose to yield dTDP-L-rhamnose.</text>
</comment>
<dbReference type="SUPFAM" id="SSF51735">
    <property type="entry name" value="NAD(P)-binding Rossmann-fold domains"/>
    <property type="match status" value="1"/>
</dbReference>
<comment type="catalytic activity">
    <reaction evidence="5">
        <text>dTDP-beta-L-rhamnose + NADP(+) = dTDP-4-dehydro-beta-L-rhamnose + NADPH + H(+)</text>
        <dbReference type="Rhea" id="RHEA:21796"/>
        <dbReference type="ChEBI" id="CHEBI:15378"/>
        <dbReference type="ChEBI" id="CHEBI:57510"/>
        <dbReference type="ChEBI" id="CHEBI:57783"/>
        <dbReference type="ChEBI" id="CHEBI:58349"/>
        <dbReference type="ChEBI" id="CHEBI:62830"/>
        <dbReference type="EC" id="1.1.1.133"/>
    </reaction>
</comment>
<comment type="pathway">
    <text evidence="1 6">Carbohydrate biosynthesis; dTDP-L-rhamnose biosynthesis.</text>
</comment>
<evidence type="ECO:0000313" key="9">
    <source>
        <dbReference type="Proteomes" id="UP000198757"/>
    </source>
</evidence>
<dbReference type="Proteomes" id="UP000198757">
    <property type="component" value="Unassembled WGS sequence"/>
</dbReference>
<dbReference type="PANTHER" id="PTHR10491:SF4">
    <property type="entry name" value="METHIONINE ADENOSYLTRANSFERASE 2 SUBUNIT BETA"/>
    <property type="match status" value="1"/>
</dbReference>
<comment type="similarity">
    <text evidence="2 6">Belongs to the dTDP-4-dehydrorhamnose reductase family.</text>
</comment>
<proteinExistence type="inferred from homology"/>
<dbReference type="STRING" id="1285928.SAMN04487894_109141"/>
<keyword evidence="6" id="KW-0560">Oxidoreductase</keyword>
<dbReference type="NCBIfam" id="TIGR01214">
    <property type="entry name" value="rmlD"/>
    <property type="match status" value="1"/>
</dbReference>
<evidence type="ECO:0000256" key="5">
    <source>
        <dbReference type="ARBA" id="ARBA00048200"/>
    </source>
</evidence>
<dbReference type="InterPro" id="IPR029903">
    <property type="entry name" value="RmlD-like-bd"/>
</dbReference>
<dbReference type="Gene3D" id="3.40.50.720">
    <property type="entry name" value="NAD(P)-binding Rossmann-like Domain"/>
    <property type="match status" value="1"/>
</dbReference>
<dbReference type="Gene3D" id="3.90.25.10">
    <property type="entry name" value="UDP-galactose 4-epimerase, domain 1"/>
    <property type="match status" value="1"/>
</dbReference>
<dbReference type="InterPro" id="IPR005913">
    <property type="entry name" value="dTDP_dehydrorham_reduct"/>
</dbReference>
<gene>
    <name evidence="8" type="ORF">SAMN04487894_109141</name>
</gene>
<keyword evidence="6" id="KW-0521">NADP</keyword>
<dbReference type="EMBL" id="FMZO01000009">
    <property type="protein sequence ID" value="SDD46729.1"/>
    <property type="molecule type" value="Genomic_DNA"/>
</dbReference>
<dbReference type="OrthoDB" id="9803892at2"/>
<dbReference type="GO" id="GO:0005829">
    <property type="term" value="C:cytosol"/>
    <property type="evidence" value="ECO:0007669"/>
    <property type="project" value="TreeGrafter"/>
</dbReference>
<feature type="domain" description="RmlD-like substrate binding" evidence="7">
    <location>
        <begin position="6"/>
        <end position="286"/>
    </location>
</feature>
<name>A0A1G6UZF5_NIADE</name>
<dbReference type="UniPathway" id="UPA00124"/>
<evidence type="ECO:0000256" key="6">
    <source>
        <dbReference type="RuleBase" id="RU364082"/>
    </source>
</evidence>
<accession>A0A1G6UZF5</accession>
<evidence type="ECO:0000256" key="3">
    <source>
        <dbReference type="ARBA" id="ARBA00012929"/>
    </source>
</evidence>
<organism evidence="8 9">
    <name type="scientific">Niabella drilacis (strain DSM 25811 / CCM 8410 / CCUG 62505 / LMG 26954 / E90)</name>
    <dbReference type="NCBI Taxonomy" id="1285928"/>
    <lineage>
        <taxon>Bacteria</taxon>
        <taxon>Pseudomonadati</taxon>
        <taxon>Bacteroidota</taxon>
        <taxon>Chitinophagia</taxon>
        <taxon>Chitinophagales</taxon>
        <taxon>Chitinophagaceae</taxon>
        <taxon>Niabella</taxon>
    </lineage>
</organism>
<evidence type="ECO:0000256" key="2">
    <source>
        <dbReference type="ARBA" id="ARBA00010944"/>
    </source>
</evidence>
<dbReference type="CDD" id="cd05254">
    <property type="entry name" value="dTDP_HR_like_SDR_e"/>
    <property type="match status" value="1"/>
</dbReference>
<dbReference type="GO" id="GO:0019305">
    <property type="term" value="P:dTDP-rhamnose biosynthetic process"/>
    <property type="evidence" value="ECO:0007669"/>
    <property type="project" value="UniProtKB-UniPathway"/>
</dbReference>
<evidence type="ECO:0000256" key="1">
    <source>
        <dbReference type="ARBA" id="ARBA00004781"/>
    </source>
</evidence>
<dbReference type="Pfam" id="PF04321">
    <property type="entry name" value="RmlD_sub_bind"/>
    <property type="match status" value="1"/>
</dbReference>
<evidence type="ECO:0000256" key="4">
    <source>
        <dbReference type="ARBA" id="ARBA00017099"/>
    </source>
</evidence>
<evidence type="ECO:0000313" key="8">
    <source>
        <dbReference type="EMBL" id="SDD46729.1"/>
    </source>
</evidence>
<dbReference type="EC" id="1.1.1.133" evidence="3 6"/>
<dbReference type="AlphaFoldDB" id="A0A1G6UZF5"/>
<dbReference type="InterPro" id="IPR036291">
    <property type="entry name" value="NAD(P)-bd_dom_sf"/>
</dbReference>
<evidence type="ECO:0000259" key="7">
    <source>
        <dbReference type="Pfam" id="PF04321"/>
    </source>
</evidence>
<reference evidence="9" key="1">
    <citation type="submission" date="2016-10" db="EMBL/GenBank/DDBJ databases">
        <authorList>
            <person name="Varghese N."/>
            <person name="Submissions S."/>
        </authorList>
    </citation>
    <scope>NUCLEOTIDE SEQUENCE [LARGE SCALE GENOMIC DNA]</scope>
    <source>
        <strain evidence="9">DSM 25811 / CCM 8410 / LMG 26954 / E90</strain>
    </source>
</reference>
<sequence length="288" mass="31724">MEQPVKILVTGSNGQLGSELRQYAGLPGMIFDFTERATLQLTNEADVREYMEQVRPQYVINGAAYTAVDKAEETGAQEEAEAVNARAVGYLAKACTAVGAKLVHISTDYVFDGTASQSYKPSDHPNPVSVYGATKLKGEELAERYTDAVILRTAWVYSSFGKNFVKTMIRLMAEKPVINVVADQYGSPTYAADLAAAIISIIQSGKWVRGIYHYTNEGETSWYEFAGAIRELIHSTCMINPIPTADYPTPARRPAYSVLDKTGIKETYGIIIPAWRESLEKCISKLQP</sequence>